<reference evidence="2 3" key="1">
    <citation type="journal article" date="2015" name="Genome Biol. Evol.">
        <title>Comparative Genomics of a Bacterivorous Green Alga Reveals Evolutionary Causalities and Consequences of Phago-Mixotrophic Mode of Nutrition.</title>
        <authorList>
            <person name="Burns J.A."/>
            <person name="Paasch A."/>
            <person name="Narechania A."/>
            <person name="Kim E."/>
        </authorList>
    </citation>
    <scope>NUCLEOTIDE SEQUENCE [LARGE SCALE GENOMIC DNA]</scope>
    <source>
        <strain evidence="2 3">PLY_AMNH</strain>
    </source>
</reference>
<dbReference type="SUPFAM" id="SSF53098">
    <property type="entry name" value="Ribonuclease H-like"/>
    <property type="match status" value="1"/>
</dbReference>
<dbReference type="GO" id="GO:0003676">
    <property type="term" value="F:nucleic acid binding"/>
    <property type="evidence" value="ECO:0007669"/>
    <property type="project" value="InterPro"/>
</dbReference>
<dbReference type="AlphaFoldDB" id="A0AAE0C080"/>
<dbReference type="PROSITE" id="PS50994">
    <property type="entry name" value="INTEGRASE"/>
    <property type="match status" value="1"/>
</dbReference>
<evidence type="ECO:0000313" key="2">
    <source>
        <dbReference type="EMBL" id="KAK3246017.1"/>
    </source>
</evidence>
<dbReference type="InterPro" id="IPR036397">
    <property type="entry name" value="RNaseH_sf"/>
</dbReference>
<dbReference type="InterPro" id="IPR050951">
    <property type="entry name" value="Retrovirus_Pol_polyprotein"/>
</dbReference>
<dbReference type="SUPFAM" id="SSF53335">
    <property type="entry name" value="S-adenosyl-L-methionine-dependent methyltransferases"/>
    <property type="match status" value="1"/>
</dbReference>
<dbReference type="InterPro" id="IPR012337">
    <property type="entry name" value="RNaseH-like_sf"/>
</dbReference>
<dbReference type="GO" id="GO:0015074">
    <property type="term" value="P:DNA integration"/>
    <property type="evidence" value="ECO:0007669"/>
    <property type="project" value="InterPro"/>
</dbReference>
<proteinExistence type="predicted"/>
<feature type="domain" description="Integrase catalytic" evidence="1">
    <location>
        <begin position="183"/>
        <end position="347"/>
    </location>
</feature>
<sequence length="814" mass="93056">MFAAPDGALLDLPWPLLVVYAPPARQRVKRERRTSSPPPIVRTGEAASVRDLHQQISGGQFLKALQAEYGRPGPLQTLRKEIQEAPHQRTRDFCVVGDVLCRVSARRYQLVLGEDSPLREVVLQEAHASVSAGHAGRDKTLERVLRRFWWKGAAEDVGRWVSSCAICQAVRPRNSYPDGLLNPHTIPTRLWQVVSVDFVTGLPVTARNHDAFATFTCKLSKMVHIIPLNFQDSSAEVIARIYFDHIWKLHGTPMKIVSDRDPRFQDAMWKELMRLMGTKVASTTPYNPRSDGQAEHTNRVVEDMLRSFVGSNPEDWDLWCANVEFAINDTRSDVTGFTPFELVLGHSPMSQLDLFLQAAAGQHSKRKGGEGTAHEMASKFAAQLEDARTKLELAQQRQRHQFDQRHTAKSFQLGDLVWVDAKHLTENIMNRESFRKLGPRWHGPLPITERFFSDQQRELPEIDRGAPVAYRLKLPPKWCIHDVFAQHRLKEYRTADEAFALRRQIPTPAKLTEFEQLRLSREGQAREKALQEVRMQRKQRRERARALTFLGTSDEGEPTSLDNCLPWEQYCRSSDAFVTHLALLDSMVSSRELRLLVLFSGTGSVERSFLSCYPKSTVVTVDHDPRWQPTYAEKVQDWDFKRYAPSYFDVIWAASPPCTEYSQAKTTGVRQLRQADACVRRMLQIFDFLKPKHWFMENPMGRFPFALRFRPVVRRLPTPLYCSYCMYGTGYRKPTCIWTQSPPPVDLRYCTMDTPCLHQQTLGSHPETAQLGPHPGQQGAGVSAAVYPLPSGLLRQLFEHLFDQKSISRIHTHG</sequence>
<dbReference type="FunFam" id="1.10.340.70:FF:000001">
    <property type="entry name" value="Retrovirus-related Pol polyprotein from transposon gypsy-like Protein"/>
    <property type="match status" value="1"/>
</dbReference>
<evidence type="ECO:0000313" key="3">
    <source>
        <dbReference type="Proteomes" id="UP001190700"/>
    </source>
</evidence>
<dbReference type="Gene3D" id="3.40.50.150">
    <property type="entry name" value="Vaccinia Virus protein VP39"/>
    <property type="match status" value="1"/>
</dbReference>
<protein>
    <recommendedName>
        <fullName evidence="1">Integrase catalytic domain-containing protein</fullName>
    </recommendedName>
</protein>
<gene>
    <name evidence="2" type="ORF">CYMTET_44434</name>
</gene>
<dbReference type="PANTHER" id="PTHR37984">
    <property type="entry name" value="PROTEIN CBG26694"/>
    <property type="match status" value="1"/>
</dbReference>
<organism evidence="2 3">
    <name type="scientific">Cymbomonas tetramitiformis</name>
    <dbReference type="NCBI Taxonomy" id="36881"/>
    <lineage>
        <taxon>Eukaryota</taxon>
        <taxon>Viridiplantae</taxon>
        <taxon>Chlorophyta</taxon>
        <taxon>Pyramimonadophyceae</taxon>
        <taxon>Pyramimonadales</taxon>
        <taxon>Pyramimonadaceae</taxon>
        <taxon>Cymbomonas</taxon>
    </lineage>
</organism>
<keyword evidence="3" id="KW-1185">Reference proteome</keyword>
<dbReference type="Pfam" id="PF17921">
    <property type="entry name" value="Integrase_H2C2"/>
    <property type="match status" value="1"/>
</dbReference>
<dbReference type="InterPro" id="IPR041588">
    <property type="entry name" value="Integrase_H2C2"/>
</dbReference>
<dbReference type="PANTHER" id="PTHR37984:SF15">
    <property type="entry name" value="INTEGRASE CATALYTIC DOMAIN-CONTAINING PROTEIN"/>
    <property type="match status" value="1"/>
</dbReference>
<evidence type="ECO:0000259" key="1">
    <source>
        <dbReference type="PROSITE" id="PS50994"/>
    </source>
</evidence>
<dbReference type="Gene3D" id="3.30.420.10">
    <property type="entry name" value="Ribonuclease H-like superfamily/Ribonuclease H"/>
    <property type="match status" value="1"/>
</dbReference>
<comment type="caution">
    <text evidence="2">The sequence shown here is derived from an EMBL/GenBank/DDBJ whole genome shotgun (WGS) entry which is preliminary data.</text>
</comment>
<accession>A0AAE0C080</accession>
<dbReference type="Proteomes" id="UP001190700">
    <property type="component" value="Unassembled WGS sequence"/>
</dbReference>
<dbReference type="InterPro" id="IPR001584">
    <property type="entry name" value="Integrase_cat-core"/>
</dbReference>
<dbReference type="InterPro" id="IPR029063">
    <property type="entry name" value="SAM-dependent_MTases_sf"/>
</dbReference>
<dbReference type="Gene3D" id="1.10.340.70">
    <property type="match status" value="1"/>
</dbReference>
<dbReference type="EMBL" id="LGRX02030177">
    <property type="protein sequence ID" value="KAK3246017.1"/>
    <property type="molecule type" value="Genomic_DNA"/>
</dbReference>
<name>A0AAE0C080_9CHLO</name>